<evidence type="ECO:0000313" key="1">
    <source>
        <dbReference type="EMBL" id="CAD7001316.1"/>
    </source>
</evidence>
<proteinExistence type="predicted"/>
<accession>A0A811UUB7</accession>
<organism evidence="1 2">
    <name type="scientific">Ceratitis capitata</name>
    <name type="common">Mediterranean fruit fly</name>
    <name type="synonym">Tephritis capitata</name>
    <dbReference type="NCBI Taxonomy" id="7213"/>
    <lineage>
        <taxon>Eukaryota</taxon>
        <taxon>Metazoa</taxon>
        <taxon>Ecdysozoa</taxon>
        <taxon>Arthropoda</taxon>
        <taxon>Hexapoda</taxon>
        <taxon>Insecta</taxon>
        <taxon>Pterygota</taxon>
        <taxon>Neoptera</taxon>
        <taxon>Endopterygota</taxon>
        <taxon>Diptera</taxon>
        <taxon>Brachycera</taxon>
        <taxon>Muscomorpha</taxon>
        <taxon>Tephritoidea</taxon>
        <taxon>Tephritidae</taxon>
        <taxon>Ceratitis</taxon>
        <taxon>Ceratitis</taxon>
    </lineage>
</organism>
<comment type="caution">
    <text evidence="1">The sequence shown here is derived from an EMBL/GenBank/DDBJ whole genome shotgun (WGS) entry which is preliminary data.</text>
</comment>
<feature type="non-terminal residue" evidence="1">
    <location>
        <position position="116"/>
    </location>
</feature>
<keyword evidence="2" id="KW-1185">Reference proteome</keyword>
<reference evidence="1" key="1">
    <citation type="submission" date="2020-11" db="EMBL/GenBank/DDBJ databases">
        <authorList>
            <person name="Whitehead M."/>
        </authorList>
    </citation>
    <scope>NUCLEOTIDE SEQUENCE</scope>
    <source>
        <strain evidence="1">EGII</strain>
    </source>
</reference>
<name>A0A811UUB7_CERCA</name>
<sequence>MHAKPELWIALVEFHIIASGSITTKRLIITISNEPLDKVALLAEVTDTPIISTVEIQHTTAFTNHRKTAGSNYKIVPCLKELLTVVCGGWRRAQQNQPPLYCSSYLNFARCPWLNK</sequence>
<protein>
    <submittedName>
        <fullName evidence="1">(Mediterranean fruit fly) hypothetical protein</fullName>
    </submittedName>
</protein>
<dbReference type="Proteomes" id="UP000606786">
    <property type="component" value="Unassembled WGS sequence"/>
</dbReference>
<dbReference type="EMBL" id="CAJHJT010000023">
    <property type="protein sequence ID" value="CAD7001316.1"/>
    <property type="molecule type" value="Genomic_DNA"/>
</dbReference>
<dbReference type="AlphaFoldDB" id="A0A811UUB7"/>
<evidence type="ECO:0000313" key="2">
    <source>
        <dbReference type="Proteomes" id="UP000606786"/>
    </source>
</evidence>
<gene>
    <name evidence="1" type="ORF">CCAP1982_LOCUS9813</name>
</gene>